<name>A0ABS7WPK7_9BACT</name>
<accession>A0ABS7WPK7</accession>
<dbReference type="Pfam" id="PF00773">
    <property type="entry name" value="RNB"/>
    <property type="match status" value="1"/>
</dbReference>
<dbReference type="Proteomes" id="UP000786183">
    <property type="component" value="Unassembled WGS sequence"/>
</dbReference>
<dbReference type="EMBL" id="JACGBB010000002">
    <property type="protein sequence ID" value="MBZ7986699.1"/>
    <property type="molecule type" value="Genomic_DNA"/>
</dbReference>
<dbReference type="InterPro" id="IPR057293">
    <property type="entry name" value="RNR_OB2"/>
</dbReference>
<dbReference type="SMART" id="SM00955">
    <property type="entry name" value="RNB"/>
    <property type="match status" value="1"/>
</dbReference>
<dbReference type="SUPFAM" id="SSF50249">
    <property type="entry name" value="Nucleic acid-binding proteins"/>
    <property type="match status" value="1"/>
</dbReference>
<dbReference type="RefSeq" id="WP_224325105.1">
    <property type="nucleotide sequence ID" value="NZ_JACGBB010000002.1"/>
</dbReference>
<dbReference type="InterPro" id="IPR054561">
    <property type="entry name" value="RNR_OB1_N"/>
</dbReference>
<protein>
    <submittedName>
        <fullName evidence="3">VacB/RNase II family 3'-5' exoribonuclease</fullName>
    </submittedName>
</protein>
<dbReference type="PANTHER" id="PTHR23355:SF9">
    <property type="entry name" value="DIS3-LIKE EXONUCLEASE 2"/>
    <property type="match status" value="1"/>
</dbReference>
<dbReference type="InterPro" id="IPR012340">
    <property type="entry name" value="NA-bd_OB-fold"/>
</dbReference>
<keyword evidence="1" id="KW-0378">Hydrolase</keyword>
<dbReference type="PANTHER" id="PTHR23355">
    <property type="entry name" value="RIBONUCLEASE"/>
    <property type="match status" value="1"/>
</dbReference>
<sequence length="631" mass="72782">MLNFLEKLELGVNYDELNSKQKELAKILLKEKIISEHKKILYLNNLFVWGKIDLTKNGDAYLLSTQTKKDLFIKAKDLNSALNNDLVFVKQKNHSNASVVLVLKRQSEFSIVLTQKLKGLIFGKCFNTGLLRQLKASQKSLKLLPVGTVLRINNENNEILEVLGHISDDLVDEKISMALFNKFEEFDKASLDEAKAYIFDILPSYYPNRKDFSSLAFCTIDPIHAKDYDDAIYFDEKENALYVAIADVSEYVSAFSALDNEALRRGFSIYFPHKSIPMLPRILSEGTCSLNPNENKLVLGFKIIFDSELNVQSEELFSAIINSKRRFNYDEVDEYLKNPIDLKECNYIYKLNKVTNKIRAKRLKNGFNFDTKELRLELNKEQEIINTYYESSTPSHSLIEECMLLANKAAAKRLQEVGIFRNHESPNYQKIAKMYEELQIIGIDFSPTNSLHENIIKIQQLADEIGLRSEVDKIIIRSFKKACYQHKNLGHFALGFELYTHFTSPIRRYSDLIVHRLLKSENEKMYNYLCEDIVNKANSISDLERSAQKVALDFIDRKFARFANKRIGYMFKAIIVNDEDKMSIAVLDDEIKGARVFLYNNCFPIFSNVIVQIIEVDLMSASIFAKVIKNV</sequence>
<keyword evidence="4" id="KW-1185">Reference proteome</keyword>
<evidence type="ECO:0000313" key="3">
    <source>
        <dbReference type="EMBL" id="MBZ7986699.1"/>
    </source>
</evidence>
<evidence type="ECO:0000259" key="2">
    <source>
        <dbReference type="SMART" id="SM00955"/>
    </source>
</evidence>
<proteinExistence type="predicted"/>
<dbReference type="InterPro" id="IPR050180">
    <property type="entry name" value="RNR_Ribonuclease"/>
</dbReference>
<evidence type="ECO:0000256" key="1">
    <source>
        <dbReference type="ARBA" id="ARBA00022839"/>
    </source>
</evidence>
<dbReference type="Pfam" id="PF22896">
    <property type="entry name" value="OB_RNR_1st"/>
    <property type="match status" value="1"/>
</dbReference>
<organism evidence="3 4">
    <name type="scientific">Campylobacter canadensis</name>
    <dbReference type="NCBI Taxonomy" id="449520"/>
    <lineage>
        <taxon>Bacteria</taxon>
        <taxon>Pseudomonadati</taxon>
        <taxon>Campylobacterota</taxon>
        <taxon>Epsilonproteobacteria</taxon>
        <taxon>Campylobacterales</taxon>
        <taxon>Campylobacteraceae</taxon>
        <taxon>Campylobacter</taxon>
    </lineage>
</organism>
<keyword evidence="1" id="KW-0540">Nuclease</keyword>
<dbReference type="Pfam" id="PF24190">
    <property type="entry name" value="OB_RNR_2nd"/>
    <property type="match status" value="1"/>
</dbReference>
<feature type="domain" description="RNB" evidence="2">
    <location>
        <begin position="209"/>
        <end position="524"/>
    </location>
</feature>
<keyword evidence="1" id="KW-0269">Exonuclease</keyword>
<dbReference type="InterPro" id="IPR022966">
    <property type="entry name" value="RNase_II/R_CS"/>
</dbReference>
<evidence type="ECO:0000313" key="4">
    <source>
        <dbReference type="Proteomes" id="UP000786183"/>
    </source>
</evidence>
<reference evidence="3 4" key="1">
    <citation type="submission" date="2020-07" db="EMBL/GenBank/DDBJ databases">
        <title>Transfer of Campylobacter canadensis to the novel genus Avispirillum gen. nov., that also includes two novel species recovered from migratory waterfowl: Avispirillum anseris sp. nov. and Avispirillum brantae sp. nov.</title>
        <authorList>
            <person name="Miller W.G."/>
            <person name="Chapman M.H."/>
            <person name="Yee E."/>
            <person name="Inglis G.D."/>
        </authorList>
    </citation>
    <scope>NUCLEOTIDE SEQUENCE [LARGE SCALE GENOMIC DNA]</scope>
    <source>
        <strain evidence="3 4">L283</strain>
    </source>
</reference>
<comment type="caution">
    <text evidence="3">The sequence shown here is derived from an EMBL/GenBank/DDBJ whole genome shotgun (WGS) entry which is preliminary data.</text>
</comment>
<gene>
    <name evidence="3" type="ORF">AVCANL283_01035</name>
</gene>
<dbReference type="PROSITE" id="PS01175">
    <property type="entry name" value="RIBONUCLEASE_II"/>
    <property type="match status" value="1"/>
</dbReference>
<dbReference type="InterPro" id="IPR001900">
    <property type="entry name" value="RNase_II/R"/>
</dbReference>